<keyword evidence="3" id="KW-1185">Reference proteome</keyword>
<organism evidence="2 3">
    <name type="scientific">Phyllosticta capitalensis</name>
    <dbReference type="NCBI Taxonomy" id="121624"/>
    <lineage>
        <taxon>Eukaryota</taxon>
        <taxon>Fungi</taxon>
        <taxon>Dikarya</taxon>
        <taxon>Ascomycota</taxon>
        <taxon>Pezizomycotina</taxon>
        <taxon>Dothideomycetes</taxon>
        <taxon>Dothideomycetes incertae sedis</taxon>
        <taxon>Botryosphaeriales</taxon>
        <taxon>Phyllostictaceae</taxon>
        <taxon>Phyllosticta</taxon>
    </lineage>
</organism>
<feature type="region of interest" description="Disordered" evidence="1">
    <location>
        <begin position="310"/>
        <end position="411"/>
    </location>
</feature>
<dbReference type="InterPro" id="IPR059179">
    <property type="entry name" value="MLKL-like_MCAfunc"/>
</dbReference>
<sequence>MADPITIISIVGGAASAGWELSQFLYQMVDTVKNGREEVRRLAHGLVNMSNVLEHLKKELDEAEGLYKPLFIKSIQSILEDYSALRKTIESHIKKKGRMQRVRWIWRSMKVEKPLKELEALKSALDLNLQVMKLAIDHKNHRMLRSMQEQTNKSPAKSNRFRMIAETIIMKNRENILELQEIKSKEETEEFNQAGQLQTWRVSNQIVADKTATWLQKMIFHPEQHFDLSNEGNSRLPDLDEATGVESGSHQHVRTGVPQPPPTVAWTVQTEEIPRPPPTPPGRWALPNRFWKPDPAATMDRLLEAWSTMTQEDIQETKSQNEPPYSPKVELDQDPDNSSDDEYGDSQADSLRKEASVEAKPIKTPSMDHHAYVESVSTLEDHPRFPGAQPSGQNPSPEPPPPQPPLRRHNGFEDIYRDRNTSQRNPFLPLPAQNWWGAPQNVPHEEPGVLPMKTYKDDSGNSLRLSGSSNVGKALYIDRSKPDSRGRGSPIPTSSVLLHGLASPGNAQSSKLTATLKRNGIAIFNLDSKPPGISTLDRSTVLERASVMNGSIMWEPGQYPSEFLVSCFNIGIEVMYIRGSDLVLRQEAVSRQLLQPRLRTTNLMVTW</sequence>
<evidence type="ECO:0000313" key="3">
    <source>
        <dbReference type="Proteomes" id="UP001492380"/>
    </source>
</evidence>
<evidence type="ECO:0000256" key="1">
    <source>
        <dbReference type="SAM" id="MobiDB-lite"/>
    </source>
</evidence>
<accession>A0ABR1Z292</accession>
<name>A0ABR1Z292_9PEZI</name>
<feature type="region of interest" description="Disordered" evidence="1">
    <location>
        <begin position="241"/>
        <end position="262"/>
    </location>
</feature>
<reference evidence="2 3" key="1">
    <citation type="submission" date="2024-04" db="EMBL/GenBank/DDBJ databases">
        <title>Phyllosticta paracitricarpa is synonymous to the EU quarantine fungus P. citricarpa based on phylogenomic analyses.</title>
        <authorList>
            <consortium name="Lawrence Berkeley National Laboratory"/>
            <person name="Van Ingen-Buijs V.A."/>
            <person name="Van Westerhoven A.C."/>
            <person name="Haridas S."/>
            <person name="Skiadas P."/>
            <person name="Martin F."/>
            <person name="Groenewald J.Z."/>
            <person name="Crous P.W."/>
            <person name="Seidl M.F."/>
        </authorList>
    </citation>
    <scope>NUCLEOTIDE SEQUENCE [LARGE SCALE GENOMIC DNA]</scope>
    <source>
        <strain evidence="2 3">CBS 123374</strain>
    </source>
</reference>
<comment type="caution">
    <text evidence="2">The sequence shown here is derived from an EMBL/GenBank/DDBJ whole genome shotgun (WGS) entry which is preliminary data.</text>
</comment>
<proteinExistence type="predicted"/>
<feature type="compositionally biased region" description="Acidic residues" evidence="1">
    <location>
        <begin position="332"/>
        <end position="344"/>
    </location>
</feature>
<feature type="compositionally biased region" description="Pro residues" evidence="1">
    <location>
        <begin position="396"/>
        <end position="405"/>
    </location>
</feature>
<feature type="compositionally biased region" description="Polar residues" evidence="1">
    <location>
        <begin position="310"/>
        <end position="323"/>
    </location>
</feature>
<dbReference type="Proteomes" id="UP001492380">
    <property type="component" value="Unassembled WGS sequence"/>
</dbReference>
<gene>
    <name evidence="2" type="ORF">HDK90DRAFT_12329</name>
</gene>
<feature type="compositionally biased region" description="Basic and acidic residues" evidence="1">
    <location>
        <begin position="350"/>
        <end position="372"/>
    </location>
</feature>
<dbReference type="CDD" id="cd21037">
    <property type="entry name" value="MLKL_NTD"/>
    <property type="match status" value="1"/>
</dbReference>
<evidence type="ECO:0000313" key="2">
    <source>
        <dbReference type="EMBL" id="KAK8246489.1"/>
    </source>
</evidence>
<protein>
    <recommendedName>
        <fullName evidence="4">Fungal N-terminal domain-containing protein</fullName>
    </recommendedName>
</protein>
<dbReference type="EMBL" id="JBBWRZ010000001">
    <property type="protein sequence ID" value="KAK8246489.1"/>
    <property type="molecule type" value="Genomic_DNA"/>
</dbReference>
<evidence type="ECO:0008006" key="4">
    <source>
        <dbReference type="Google" id="ProtNLM"/>
    </source>
</evidence>